<proteinExistence type="predicted"/>
<name>A0A148KP01_9ALTE</name>
<accession>A0A148KP01</accession>
<keyword evidence="3" id="KW-1185">Reference proteome</keyword>
<dbReference type="InterPro" id="IPR014549">
    <property type="entry name" value="FlgO"/>
</dbReference>
<evidence type="ECO:0000259" key="1">
    <source>
        <dbReference type="Pfam" id="PF17680"/>
    </source>
</evidence>
<evidence type="ECO:0000313" key="3">
    <source>
        <dbReference type="Proteomes" id="UP000070299"/>
    </source>
</evidence>
<dbReference type="AlphaFoldDB" id="A0A148KP01"/>
<organism evidence="2 3">
    <name type="scientific">Paraglaciecola hydrolytica</name>
    <dbReference type="NCBI Taxonomy" id="1799789"/>
    <lineage>
        <taxon>Bacteria</taxon>
        <taxon>Pseudomonadati</taxon>
        <taxon>Pseudomonadota</taxon>
        <taxon>Gammaproteobacteria</taxon>
        <taxon>Alteromonadales</taxon>
        <taxon>Alteromonadaceae</taxon>
        <taxon>Paraglaciecola</taxon>
    </lineage>
</organism>
<evidence type="ECO:0000313" key="2">
    <source>
        <dbReference type="EMBL" id="KXI27989.1"/>
    </source>
</evidence>
<dbReference type="EMBL" id="LSNE01000009">
    <property type="protein sequence ID" value="KXI27989.1"/>
    <property type="molecule type" value="Genomic_DNA"/>
</dbReference>
<sequence>MQSQLAPRGLHFYVEQLARQLLSTADNIDLTKTIAVGTILPSDLKTGNSLPYMPGFGLQVQESLVTLSTQAGLKVVEFKTMSAINIGDNYDAMLSRELAALNPEIQADYFLTGTYSQLEDKIVVNIRLIAVPSNTIIAAATDYVPSNAMWTKTKVALKANQIYRGSY</sequence>
<dbReference type="InterPro" id="IPR041215">
    <property type="entry name" value="FlgO_dom"/>
</dbReference>
<feature type="domain" description="FlgO" evidence="1">
    <location>
        <begin position="15"/>
        <end position="148"/>
    </location>
</feature>
<dbReference type="Proteomes" id="UP000070299">
    <property type="component" value="Unassembled WGS sequence"/>
</dbReference>
<reference evidence="3" key="1">
    <citation type="submission" date="2016-02" db="EMBL/GenBank/DDBJ databases">
        <authorList>
            <person name="Schultz-Johansen M."/>
            <person name="Glaring M.A."/>
            <person name="Bech P.K."/>
            <person name="Stougaard P."/>
        </authorList>
    </citation>
    <scope>NUCLEOTIDE SEQUENCE [LARGE SCALE GENOMIC DNA]</scope>
    <source>
        <strain evidence="3">S66</strain>
    </source>
</reference>
<dbReference type="STRING" id="1799789.AX660_19100"/>
<comment type="caution">
    <text evidence="2">The sequence shown here is derived from an EMBL/GenBank/DDBJ whole genome shotgun (WGS) entry which is preliminary data.</text>
</comment>
<dbReference type="Pfam" id="PF17680">
    <property type="entry name" value="FlgO"/>
    <property type="match status" value="1"/>
</dbReference>
<gene>
    <name evidence="2" type="ORF">AX660_19100</name>
</gene>
<dbReference type="PIRSF" id="PIRSF028688">
    <property type="entry name" value="UCP_imp_028688"/>
    <property type="match status" value="1"/>
</dbReference>
<protein>
    <recommendedName>
        <fullName evidence="1">FlgO domain-containing protein</fullName>
    </recommendedName>
</protein>